<sequence length="257" mass="29161">MKSRTVYFRFSFVLLLSLVFTAIQYTTTNPWKMMNIPQNFLHYTLLFDSIGYGSQLYLLCLPFLACIGGSYLYSDNHISHLDQMCYARVGIKKYLRKIYLKTFCYSGISGISPFLVSMLLAIMVNPHFQKVSITSNYPIIDNYSYLSHLYVFSPVLLIILLIFALFVYSGLLGLLGVACTSIYNKKHIDIFLPFVLLIVFYFIVALLGQPEFGCSVFFHIGISGGFPNILIGMISNFILLFTVVSVILVKKVNADDL</sequence>
<feature type="transmembrane region" description="Helical" evidence="1">
    <location>
        <begin position="151"/>
        <end position="178"/>
    </location>
</feature>
<protein>
    <submittedName>
        <fullName evidence="2">Uncharacterized protein</fullName>
    </submittedName>
</protein>
<name>A0A366SPC9_9ENTE</name>
<evidence type="ECO:0000313" key="3">
    <source>
        <dbReference type="Proteomes" id="UP000252800"/>
    </source>
</evidence>
<keyword evidence="1" id="KW-1133">Transmembrane helix</keyword>
<evidence type="ECO:0000256" key="1">
    <source>
        <dbReference type="SAM" id="Phobius"/>
    </source>
</evidence>
<accession>A0A366SPC9</accession>
<reference evidence="2 3" key="1">
    <citation type="submission" date="2015-06" db="EMBL/GenBank/DDBJ databases">
        <title>The Genome Sequence of Enterococcus cecorum 170AEA1.</title>
        <authorList>
            <consortium name="The Broad Institute Genomics Platform"/>
            <consortium name="The Broad Institute Genome Sequencing Center for Infectious Disease"/>
            <person name="Earl A.M."/>
            <person name="Van Tyne D."/>
            <person name="Lebreton F."/>
            <person name="Saavedra J.T."/>
            <person name="Gilmore M.S."/>
            <person name="Manson McGuire A."/>
            <person name="Clock S."/>
            <person name="Crupain M."/>
            <person name="Rangan U."/>
            <person name="Young S."/>
            <person name="Abouelleil A."/>
            <person name="Cao P."/>
            <person name="Chapman S.B."/>
            <person name="Griggs A."/>
            <person name="Priest M."/>
            <person name="Shea T."/>
            <person name="Wortman J."/>
            <person name="Nusbaum C."/>
            <person name="Birren B."/>
        </authorList>
    </citation>
    <scope>NUCLEOTIDE SEQUENCE [LARGE SCALE GENOMIC DNA]</scope>
    <source>
        <strain evidence="2 3">170AEA1</strain>
    </source>
</reference>
<evidence type="ECO:0000313" key="2">
    <source>
        <dbReference type="EMBL" id="RBR29464.1"/>
    </source>
</evidence>
<keyword evidence="1" id="KW-0472">Membrane</keyword>
<organism evidence="2 3">
    <name type="scientific">Enterococcus cecorum</name>
    <dbReference type="NCBI Taxonomy" id="44008"/>
    <lineage>
        <taxon>Bacteria</taxon>
        <taxon>Bacillati</taxon>
        <taxon>Bacillota</taxon>
        <taxon>Bacilli</taxon>
        <taxon>Lactobacillales</taxon>
        <taxon>Enterococcaceae</taxon>
        <taxon>Enterococcus</taxon>
    </lineage>
</organism>
<proteinExistence type="predicted"/>
<feature type="transmembrane region" description="Helical" evidence="1">
    <location>
        <begin position="102"/>
        <end position="124"/>
    </location>
</feature>
<dbReference type="RefSeq" id="WP_113784525.1">
    <property type="nucleotide sequence ID" value="NZ_CP010062.1"/>
</dbReference>
<dbReference type="EMBL" id="LEOY01000008">
    <property type="protein sequence ID" value="RBR29464.1"/>
    <property type="molecule type" value="Genomic_DNA"/>
</dbReference>
<feature type="transmembrane region" description="Helical" evidence="1">
    <location>
        <begin position="190"/>
        <end position="209"/>
    </location>
</feature>
<dbReference type="AlphaFoldDB" id="A0A366SPC9"/>
<feature type="transmembrane region" description="Helical" evidence="1">
    <location>
        <begin position="52"/>
        <end position="74"/>
    </location>
</feature>
<dbReference type="Proteomes" id="UP000252800">
    <property type="component" value="Unassembled WGS sequence"/>
</dbReference>
<keyword evidence="1" id="KW-0812">Transmembrane</keyword>
<gene>
    <name evidence="2" type="ORF">EB18_01250</name>
</gene>
<feature type="transmembrane region" description="Helical" evidence="1">
    <location>
        <begin position="229"/>
        <end position="249"/>
    </location>
</feature>
<comment type="caution">
    <text evidence="2">The sequence shown here is derived from an EMBL/GenBank/DDBJ whole genome shotgun (WGS) entry which is preliminary data.</text>
</comment>